<dbReference type="SMART" id="SM00388">
    <property type="entry name" value="HisKA"/>
    <property type="match status" value="1"/>
</dbReference>
<dbReference type="InterPro" id="IPR036890">
    <property type="entry name" value="HATPase_C_sf"/>
</dbReference>
<dbReference type="GO" id="GO:0016301">
    <property type="term" value="F:kinase activity"/>
    <property type="evidence" value="ECO:0007669"/>
    <property type="project" value="UniProtKB-KW"/>
</dbReference>
<keyword evidence="13 14" id="KW-0472">Membrane</keyword>
<keyword evidence="17" id="KW-1185">Reference proteome</keyword>
<proteinExistence type="predicted"/>
<dbReference type="InterPro" id="IPR003661">
    <property type="entry name" value="HisK_dim/P_dom"/>
</dbReference>
<evidence type="ECO:0000256" key="13">
    <source>
        <dbReference type="ARBA" id="ARBA00023136"/>
    </source>
</evidence>
<organism evidence="16 17">
    <name type="scientific">Alkalibacterium iburiense</name>
    <dbReference type="NCBI Taxonomy" id="290589"/>
    <lineage>
        <taxon>Bacteria</taxon>
        <taxon>Bacillati</taxon>
        <taxon>Bacillota</taxon>
        <taxon>Bacilli</taxon>
        <taxon>Lactobacillales</taxon>
        <taxon>Carnobacteriaceae</taxon>
        <taxon>Alkalibacterium</taxon>
    </lineage>
</organism>
<dbReference type="Gene3D" id="1.10.287.130">
    <property type="match status" value="1"/>
</dbReference>
<feature type="domain" description="Histidine kinase" evidence="15">
    <location>
        <begin position="155"/>
        <end position="372"/>
    </location>
</feature>
<keyword evidence="10" id="KW-0067">ATP-binding</keyword>
<keyword evidence="4" id="KW-1003">Cell membrane</keyword>
<evidence type="ECO:0000256" key="9">
    <source>
        <dbReference type="ARBA" id="ARBA00022777"/>
    </source>
</evidence>
<dbReference type="SMART" id="SM00387">
    <property type="entry name" value="HATPase_c"/>
    <property type="match status" value="1"/>
</dbReference>
<name>A0ABN0WYY3_9LACT</name>
<evidence type="ECO:0000256" key="6">
    <source>
        <dbReference type="ARBA" id="ARBA00022679"/>
    </source>
</evidence>
<gene>
    <name evidence="16" type="ORF">GCM10008932_00120</name>
</gene>
<dbReference type="InterPro" id="IPR036097">
    <property type="entry name" value="HisK_dim/P_sf"/>
</dbReference>
<evidence type="ECO:0000256" key="12">
    <source>
        <dbReference type="ARBA" id="ARBA00023012"/>
    </source>
</evidence>
<dbReference type="Proteomes" id="UP001501166">
    <property type="component" value="Unassembled WGS sequence"/>
</dbReference>
<protein>
    <recommendedName>
        <fullName evidence="3">histidine kinase</fullName>
        <ecNumber evidence="3">2.7.13.3</ecNumber>
    </recommendedName>
</protein>
<keyword evidence="7 14" id="KW-0812">Transmembrane</keyword>
<comment type="caution">
    <text evidence="16">The sequence shown here is derived from an EMBL/GenBank/DDBJ whole genome shotgun (WGS) entry which is preliminary data.</text>
</comment>
<dbReference type="CDD" id="cd00075">
    <property type="entry name" value="HATPase"/>
    <property type="match status" value="1"/>
</dbReference>
<dbReference type="PANTHER" id="PTHR45528">
    <property type="entry name" value="SENSOR HISTIDINE KINASE CPXA"/>
    <property type="match status" value="1"/>
</dbReference>
<dbReference type="EMBL" id="BAAACW010000003">
    <property type="protein sequence ID" value="GAA0350880.1"/>
    <property type="molecule type" value="Genomic_DNA"/>
</dbReference>
<evidence type="ECO:0000256" key="4">
    <source>
        <dbReference type="ARBA" id="ARBA00022475"/>
    </source>
</evidence>
<dbReference type="InterPro" id="IPR005467">
    <property type="entry name" value="His_kinase_dom"/>
</dbReference>
<evidence type="ECO:0000256" key="7">
    <source>
        <dbReference type="ARBA" id="ARBA00022692"/>
    </source>
</evidence>
<comment type="subcellular location">
    <subcellularLocation>
        <location evidence="2">Cell membrane</location>
        <topology evidence="2">Multi-pass membrane protein</topology>
    </subcellularLocation>
</comment>
<dbReference type="InterPro" id="IPR050398">
    <property type="entry name" value="HssS/ArlS-like"/>
</dbReference>
<keyword evidence="11 14" id="KW-1133">Transmembrane helix</keyword>
<keyword evidence="5" id="KW-0597">Phosphoprotein</keyword>
<comment type="catalytic activity">
    <reaction evidence="1">
        <text>ATP + protein L-histidine = ADP + protein N-phospho-L-histidine.</text>
        <dbReference type="EC" id="2.7.13.3"/>
    </reaction>
</comment>
<feature type="transmembrane region" description="Helical" evidence="14">
    <location>
        <begin position="12"/>
        <end position="33"/>
    </location>
</feature>
<dbReference type="PROSITE" id="PS50109">
    <property type="entry name" value="HIS_KIN"/>
    <property type="match status" value="1"/>
</dbReference>
<dbReference type="SUPFAM" id="SSF55874">
    <property type="entry name" value="ATPase domain of HSP90 chaperone/DNA topoisomerase II/histidine kinase"/>
    <property type="match status" value="1"/>
</dbReference>
<dbReference type="InterPro" id="IPR004358">
    <property type="entry name" value="Sig_transdc_His_kin-like_C"/>
</dbReference>
<keyword evidence="6" id="KW-0808">Transferase</keyword>
<evidence type="ECO:0000256" key="1">
    <source>
        <dbReference type="ARBA" id="ARBA00000085"/>
    </source>
</evidence>
<evidence type="ECO:0000313" key="17">
    <source>
        <dbReference type="Proteomes" id="UP001501166"/>
    </source>
</evidence>
<dbReference type="PANTHER" id="PTHR45528:SF1">
    <property type="entry name" value="SENSOR HISTIDINE KINASE CPXA"/>
    <property type="match status" value="1"/>
</dbReference>
<evidence type="ECO:0000256" key="8">
    <source>
        <dbReference type="ARBA" id="ARBA00022741"/>
    </source>
</evidence>
<sequence length="380" mass="43748">MELTRRERWRLAFEAVVTAGIIFLCYFAVYEIFRWFVVTFGTVFEDFWFFGSTLEDIRTQELWGLTPLVFLILIIVAVVAIFWRLKRRYRQYEMQHVIKELHYIAKGNYTHRISGNYSGSMGNVIDSIHVLVDSTIEAMEEERRIEQSKDELITNVSHDIRTPLTSIIGYLGLIEEGRYESEEEVKKYVHTAFEKSKQMKTLVDDLFEYTTVRQTTTPLDYVTFDMIQLLEQLAIDFELEAREKGREIQVVAPRESLMMRADTEKIVRVFNNLLSNALKYGKGGKVIRMEAEKKGANAVISVKNDGETLPQEAIEQLFERFYRAEVSRSQETAGTGLGLAIAQSIVELHGGTISAKVTDGWTDFTIVLPLNTEETVTKSK</sequence>
<evidence type="ECO:0000256" key="14">
    <source>
        <dbReference type="SAM" id="Phobius"/>
    </source>
</evidence>
<accession>A0ABN0WYY3</accession>
<evidence type="ECO:0000256" key="11">
    <source>
        <dbReference type="ARBA" id="ARBA00022989"/>
    </source>
</evidence>
<evidence type="ECO:0000313" key="16">
    <source>
        <dbReference type="EMBL" id="GAA0350880.1"/>
    </source>
</evidence>
<dbReference type="InterPro" id="IPR003594">
    <property type="entry name" value="HATPase_dom"/>
</dbReference>
<reference evidence="16 17" key="1">
    <citation type="journal article" date="2019" name="Int. J. Syst. Evol. Microbiol.">
        <title>The Global Catalogue of Microorganisms (GCM) 10K type strain sequencing project: providing services to taxonomists for standard genome sequencing and annotation.</title>
        <authorList>
            <consortium name="The Broad Institute Genomics Platform"/>
            <consortium name="The Broad Institute Genome Sequencing Center for Infectious Disease"/>
            <person name="Wu L."/>
            <person name="Ma J."/>
        </authorList>
    </citation>
    <scope>NUCLEOTIDE SEQUENCE [LARGE SCALE GENOMIC DNA]</scope>
    <source>
        <strain evidence="16 17">JCM 12662</strain>
    </source>
</reference>
<keyword evidence="9 16" id="KW-0418">Kinase</keyword>
<dbReference type="EC" id="2.7.13.3" evidence="3"/>
<dbReference type="RefSeq" id="WP_343752722.1">
    <property type="nucleotide sequence ID" value="NZ_BAAACW010000003.1"/>
</dbReference>
<dbReference type="Pfam" id="PF02518">
    <property type="entry name" value="HATPase_c"/>
    <property type="match status" value="1"/>
</dbReference>
<evidence type="ECO:0000256" key="5">
    <source>
        <dbReference type="ARBA" id="ARBA00022553"/>
    </source>
</evidence>
<feature type="transmembrane region" description="Helical" evidence="14">
    <location>
        <begin position="62"/>
        <end position="85"/>
    </location>
</feature>
<evidence type="ECO:0000256" key="10">
    <source>
        <dbReference type="ARBA" id="ARBA00022840"/>
    </source>
</evidence>
<dbReference type="Pfam" id="PF00512">
    <property type="entry name" value="HisKA"/>
    <property type="match status" value="1"/>
</dbReference>
<dbReference type="Gene3D" id="3.30.565.10">
    <property type="entry name" value="Histidine kinase-like ATPase, C-terminal domain"/>
    <property type="match status" value="1"/>
</dbReference>
<keyword evidence="12" id="KW-0902">Two-component regulatory system</keyword>
<dbReference type="SUPFAM" id="SSF47384">
    <property type="entry name" value="Homodimeric domain of signal transducing histidine kinase"/>
    <property type="match status" value="1"/>
</dbReference>
<evidence type="ECO:0000256" key="3">
    <source>
        <dbReference type="ARBA" id="ARBA00012438"/>
    </source>
</evidence>
<evidence type="ECO:0000256" key="2">
    <source>
        <dbReference type="ARBA" id="ARBA00004651"/>
    </source>
</evidence>
<evidence type="ECO:0000259" key="15">
    <source>
        <dbReference type="PROSITE" id="PS50109"/>
    </source>
</evidence>
<dbReference type="CDD" id="cd00082">
    <property type="entry name" value="HisKA"/>
    <property type="match status" value="1"/>
</dbReference>
<dbReference type="PRINTS" id="PR00344">
    <property type="entry name" value="BCTRLSENSOR"/>
</dbReference>
<keyword evidence="8" id="KW-0547">Nucleotide-binding</keyword>